<evidence type="ECO:0000256" key="1">
    <source>
        <dbReference type="SAM" id="Coils"/>
    </source>
</evidence>
<dbReference type="STRING" id="1295533.A0A1E3HRY6"/>
<dbReference type="OrthoDB" id="2572855at2759"/>
<feature type="compositionally biased region" description="Polar residues" evidence="2">
    <location>
        <begin position="179"/>
        <end position="197"/>
    </location>
</feature>
<evidence type="ECO:0000313" key="3">
    <source>
        <dbReference type="EMBL" id="ODN78456.1"/>
    </source>
</evidence>
<name>A0A1E3HRY6_9TREE</name>
<gene>
    <name evidence="3" type="ORF">L202_04092</name>
</gene>
<feature type="compositionally biased region" description="Pro residues" evidence="2">
    <location>
        <begin position="1"/>
        <end position="17"/>
    </location>
</feature>
<dbReference type="PANTHER" id="PTHR33324:SF2">
    <property type="entry name" value="MYB_SANT-LIKE DNA-BINDING DOMAIN-CONTAINING PROTEIN"/>
    <property type="match status" value="1"/>
</dbReference>
<organism evidence="3 4">
    <name type="scientific">Cryptococcus amylolentus CBS 6039</name>
    <dbReference type="NCBI Taxonomy" id="1295533"/>
    <lineage>
        <taxon>Eukaryota</taxon>
        <taxon>Fungi</taxon>
        <taxon>Dikarya</taxon>
        <taxon>Basidiomycota</taxon>
        <taxon>Agaricomycotina</taxon>
        <taxon>Tremellomycetes</taxon>
        <taxon>Tremellales</taxon>
        <taxon>Cryptococcaceae</taxon>
        <taxon>Cryptococcus</taxon>
    </lineage>
</organism>
<proteinExistence type="predicted"/>
<dbReference type="AlphaFoldDB" id="A0A1E3HRY6"/>
<dbReference type="RefSeq" id="XP_018993502.1">
    <property type="nucleotide sequence ID" value="XM_019138066.1"/>
</dbReference>
<keyword evidence="4" id="KW-1185">Reference proteome</keyword>
<dbReference type="Proteomes" id="UP000094065">
    <property type="component" value="Unassembled WGS sequence"/>
</dbReference>
<accession>A0A1E3HRY6</accession>
<feature type="coiled-coil region" evidence="1">
    <location>
        <begin position="272"/>
        <end position="299"/>
    </location>
</feature>
<dbReference type="GeneID" id="30155401"/>
<dbReference type="PANTHER" id="PTHR33324">
    <property type="entry name" value="EXPRESSED PROTEIN"/>
    <property type="match status" value="1"/>
</dbReference>
<keyword evidence="1" id="KW-0175">Coiled coil</keyword>
<sequence length="343" mass="38832">MRPTPPADHPAPGPQFPVPDATPNARRRGRPSTRGEAGVTPPPENGWWEDRAPSWHKDAIHGGKSSMDYLMEWSEEMKNQGHYYWMGVRDGGNLHQGAARFRDYLYSQHGPIRRSSKAIRNKVENVKTKFFEAQEWLKDPGADHITMSIPDVEKKLNKICRNYRFWETIFVENAPMLDPSSQVEGPSSQGPHTLNQAQAVPQNPMPLIRGIPGSENAEIEQPAPVRNIRRRLNDGTAAAAPETPSSVGRIPPSGYLERTREEREREKHDLAKRQHALAAEQLELEKKKEAREARRFQWEQHKHLVDTAVRLRELDLIPVEAGLIKAKALYAQAADEDQANANV</sequence>
<evidence type="ECO:0000313" key="4">
    <source>
        <dbReference type="Proteomes" id="UP000094065"/>
    </source>
</evidence>
<dbReference type="EMBL" id="AWGJ01000006">
    <property type="protein sequence ID" value="ODN78456.1"/>
    <property type="molecule type" value="Genomic_DNA"/>
</dbReference>
<reference evidence="3 4" key="1">
    <citation type="submission" date="2016-06" db="EMBL/GenBank/DDBJ databases">
        <title>Evolution of pathogenesis and genome organization in the Tremellales.</title>
        <authorList>
            <person name="Cuomo C."/>
            <person name="Litvintseva A."/>
            <person name="Heitman J."/>
            <person name="Chen Y."/>
            <person name="Sun S."/>
            <person name="Springer D."/>
            <person name="Dromer F."/>
            <person name="Young S."/>
            <person name="Zeng Q."/>
            <person name="Chapman S."/>
            <person name="Gujja S."/>
            <person name="Saif S."/>
            <person name="Birren B."/>
        </authorList>
    </citation>
    <scope>NUCLEOTIDE SEQUENCE [LARGE SCALE GENOMIC DNA]</scope>
    <source>
        <strain evidence="3 4">CBS 6039</strain>
    </source>
</reference>
<feature type="region of interest" description="Disordered" evidence="2">
    <location>
        <begin position="1"/>
        <end position="51"/>
    </location>
</feature>
<comment type="caution">
    <text evidence="3">The sequence shown here is derived from an EMBL/GenBank/DDBJ whole genome shotgun (WGS) entry which is preliminary data.</text>
</comment>
<protein>
    <submittedName>
        <fullName evidence="3">Uncharacterized protein</fullName>
    </submittedName>
</protein>
<feature type="region of interest" description="Disordered" evidence="2">
    <location>
        <begin position="177"/>
        <end position="197"/>
    </location>
</feature>
<evidence type="ECO:0000256" key="2">
    <source>
        <dbReference type="SAM" id="MobiDB-lite"/>
    </source>
</evidence>
<feature type="region of interest" description="Disordered" evidence="2">
    <location>
        <begin position="236"/>
        <end position="265"/>
    </location>
</feature>